<organism evidence="2 3">
    <name type="scientific">Albula glossodonta</name>
    <name type="common">roundjaw bonefish</name>
    <dbReference type="NCBI Taxonomy" id="121402"/>
    <lineage>
        <taxon>Eukaryota</taxon>
        <taxon>Metazoa</taxon>
        <taxon>Chordata</taxon>
        <taxon>Craniata</taxon>
        <taxon>Vertebrata</taxon>
        <taxon>Euteleostomi</taxon>
        <taxon>Actinopterygii</taxon>
        <taxon>Neopterygii</taxon>
        <taxon>Teleostei</taxon>
        <taxon>Albuliformes</taxon>
        <taxon>Albulidae</taxon>
        <taxon>Albula</taxon>
    </lineage>
</organism>
<feature type="region of interest" description="Disordered" evidence="1">
    <location>
        <begin position="45"/>
        <end position="69"/>
    </location>
</feature>
<reference evidence="2" key="1">
    <citation type="thesis" date="2021" institute="BYU ScholarsArchive" country="Provo, UT, USA">
        <title>Applications of and Algorithms for Genome Assembly and Genomic Analyses with an Emphasis on Marine Teleosts.</title>
        <authorList>
            <person name="Pickett B.D."/>
        </authorList>
    </citation>
    <scope>NUCLEOTIDE SEQUENCE</scope>
    <source>
        <strain evidence="2">HI-2016</strain>
    </source>
</reference>
<gene>
    <name evidence="2" type="ORF">JZ751_007893</name>
</gene>
<evidence type="ECO:0000313" key="2">
    <source>
        <dbReference type="EMBL" id="KAG9346075.1"/>
    </source>
</evidence>
<dbReference type="EMBL" id="JAFBMS010000016">
    <property type="protein sequence ID" value="KAG9346075.1"/>
    <property type="molecule type" value="Genomic_DNA"/>
</dbReference>
<accession>A0A8T2P0E8</accession>
<feature type="compositionally biased region" description="Polar residues" evidence="1">
    <location>
        <begin position="1"/>
        <end position="12"/>
    </location>
</feature>
<sequence>MHTGSAFQNNTPRQHRRPFHCRSNSNYSTPFRAVLVLARWVSLSGDDKSARKRSPLARRPPAHQRHSGKEQLVVQVMVLLRMQ</sequence>
<proteinExistence type="predicted"/>
<comment type="caution">
    <text evidence="2">The sequence shown here is derived from an EMBL/GenBank/DDBJ whole genome shotgun (WGS) entry which is preliminary data.</text>
</comment>
<feature type="region of interest" description="Disordered" evidence="1">
    <location>
        <begin position="1"/>
        <end position="26"/>
    </location>
</feature>
<dbReference type="Proteomes" id="UP000824540">
    <property type="component" value="Unassembled WGS sequence"/>
</dbReference>
<dbReference type="AlphaFoldDB" id="A0A8T2P0E8"/>
<protein>
    <submittedName>
        <fullName evidence="2">Uncharacterized protein</fullName>
    </submittedName>
</protein>
<feature type="compositionally biased region" description="Basic residues" evidence="1">
    <location>
        <begin position="50"/>
        <end position="66"/>
    </location>
</feature>
<evidence type="ECO:0000313" key="3">
    <source>
        <dbReference type="Proteomes" id="UP000824540"/>
    </source>
</evidence>
<evidence type="ECO:0000256" key="1">
    <source>
        <dbReference type="SAM" id="MobiDB-lite"/>
    </source>
</evidence>
<name>A0A8T2P0E8_9TELE</name>
<keyword evidence="3" id="KW-1185">Reference proteome</keyword>